<dbReference type="NCBIfam" id="TIGR02595">
    <property type="entry name" value="PEP_CTERM"/>
    <property type="match status" value="1"/>
</dbReference>
<reference evidence="3" key="1">
    <citation type="submission" date="2023-09" db="EMBL/GenBank/DDBJ databases">
        <title>Marinobacter sediminicola sp. nov. and Marinobacter maritimum sp. nov., isolated from marine sediment.</title>
        <authorList>
            <person name="An J."/>
        </authorList>
    </citation>
    <scope>NUCLEOTIDE SEQUENCE</scope>
    <source>
        <strain evidence="3">F60267</strain>
    </source>
</reference>
<evidence type="ECO:0000259" key="2">
    <source>
        <dbReference type="Pfam" id="PF07589"/>
    </source>
</evidence>
<dbReference type="EMBL" id="JAVMBO010000014">
    <property type="protein sequence ID" value="MDS1310403.1"/>
    <property type="molecule type" value="Genomic_DNA"/>
</dbReference>
<sequence>MNKKLKLLAIASLSGAMFAGNVAAGPTIDLDYQGATHGFNSGNLSNTATSSNYNNYNAGMFNFTTSNAVGASPIAWTGALDAFCIDLDVVLDESNRTYELKTADSYFNNANLVSSISKLYTGYQSSVAGVGSSAAFQLALWEVIYETGGSYGLQSGNFQADTGFSGSRTLADGWLAGLAGQSEDYVMYVLDAVTVPGGADSQDLLVFTPKPPVSVPEPGTLALLGLGLAGLAARRKKA</sequence>
<evidence type="ECO:0000313" key="4">
    <source>
        <dbReference type="Proteomes" id="UP001267407"/>
    </source>
</evidence>
<feature type="chain" id="PRO_5045097629" evidence="1">
    <location>
        <begin position="20"/>
        <end position="238"/>
    </location>
</feature>
<organism evidence="3 4">
    <name type="scientific">Marinobacter xiaoshiensis</name>
    <dbReference type="NCBI Taxonomy" id="3073652"/>
    <lineage>
        <taxon>Bacteria</taxon>
        <taxon>Pseudomonadati</taxon>
        <taxon>Pseudomonadota</taxon>
        <taxon>Gammaproteobacteria</taxon>
        <taxon>Pseudomonadales</taxon>
        <taxon>Marinobacteraceae</taxon>
        <taxon>Marinobacter</taxon>
    </lineage>
</organism>
<dbReference type="Proteomes" id="UP001267407">
    <property type="component" value="Unassembled WGS sequence"/>
</dbReference>
<keyword evidence="1" id="KW-0732">Signal</keyword>
<evidence type="ECO:0000256" key="1">
    <source>
        <dbReference type="SAM" id="SignalP"/>
    </source>
</evidence>
<protein>
    <submittedName>
        <fullName evidence="3">PEP-CTERM sorting domain-containing protein</fullName>
    </submittedName>
</protein>
<dbReference type="InterPro" id="IPR013424">
    <property type="entry name" value="Ice-binding_C"/>
</dbReference>
<comment type="caution">
    <text evidence="3">The sequence shown here is derived from an EMBL/GenBank/DDBJ whole genome shotgun (WGS) entry which is preliminary data.</text>
</comment>
<keyword evidence="4" id="KW-1185">Reference proteome</keyword>
<proteinExistence type="predicted"/>
<evidence type="ECO:0000313" key="3">
    <source>
        <dbReference type="EMBL" id="MDS1310403.1"/>
    </source>
</evidence>
<dbReference type="Pfam" id="PF07589">
    <property type="entry name" value="PEP-CTERM"/>
    <property type="match status" value="1"/>
</dbReference>
<gene>
    <name evidence="3" type="ORF">RKA07_09915</name>
</gene>
<feature type="domain" description="Ice-binding protein C-terminal" evidence="2">
    <location>
        <begin position="214"/>
        <end position="236"/>
    </location>
</feature>
<feature type="signal peptide" evidence="1">
    <location>
        <begin position="1"/>
        <end position="19"/>
    </location>
</feature>
<name>A0ABU2HH56_9GAMM</name>
<dbReference type="RefSeq" id="WP_310966239.1">
    <property type="nucleotide sequence ID" value="NZ_JAVMBO010000014.1"/>
</dbReference>
<accession>A0ABU2HH56</accession>